<dbReference type="Proteomes" id="UP000011740">
    <property type="component" value="Unassembled WGS sequence"/>
</dbReference>
<evidence type="ECO:0000256" key="3">
    <source>
        <dbReference type="ARBA" id="ARBA00023163"/>
    </source>
</evidence>
<accession>M3CDC0</accession>
<evidence type="ECO:0000313" key="4">
    <source>
        <dbReference type="EMBL" id="EMF01981.1"/>
    </source>
</evidence>
<dbReference type="RefSeq" id="WP_004939221.1">
    <property type="nucleotide sequence ID" value="NZ_AORZ01000005.1"/>
</dbReference>
<dbReference type="AlphaFoldDB" id="M3CDC0"/>
<dbReference type="GO" id="GO:0003677">
    <property type="term" value="F:DNA binding"/>
    <property type="evidence" value="ECO:0007669"/>
    <property type="project" value="UniProtKB-KW"/>
</dbReference>
<gene>
    <name evidence="4" type="ORF">H340_03129</name>
</gene>
<dbReference type="CDD" id="cd00090">
    <property type="entry name" value="HTH_ARSR"/>
    <property type="match status" value="1"/>
</dbReference>
<sequence>MLRLHFTAEDLLRVSFAAEPAPLTELVTAMALLQRRSLPPVLSGWQRRTRRALPVRAGILTSLVPPSARGPMFLDPLSRGLEDGLDTVLRSPAARVRSDLDHVCPAVRPRTPWVRRLACQDREAWQLLEDALRDAYDTVLAGSWNHVRSAFDTERAWRTRLLADHGLLTTLAGLGPGGRWEGTTLIYDCPEDAEGHLSGHGVVLLPSVLWQGRPLVALRDDGPSVLLYASTATLPLLGPGPDSASPTGLAALLGRTRAAVLHLLVRQRTTTEIARELRIGKSSASEHAKALRAARLICTQRDGNVAWHWCTPLGLDLLAATGQAADRSDRTGNGPGPAITSYPAVRANPGGSRPPWPAS</sequence>
<dbReference type="Gene3D" id="1.10.10.10">
    <property type="entry name" value="Winged helix-like DNA-binding domain superfamily/Winged helix DNA-binding domain"/>
    <property type="match status" value="1"/>
</dbReference>
<dbReference type="InterPro" id="IPR001845">
    <property type="entry name" value="HTH_ArsR_DNA-bd_dom"/>
</dbReference>
<dbReference type="STRING" id="1223523.H340_03129"/>
<reference evidence="4 5" key="1">
    <citation type="journal article" date="2013" name="Genome Announc.">
        <title>Whole-Genome Shotgun Assembly and Analysis of the Genome of Streptomyces mobaraensis DSM 40847, a Strain for Industrial Production of Microbial Transglutaminase.</title>
        <authorList>
            <person name="Yang H."/>
            <person name="He T."/>
            <person name="Wu W."/>
            <person name="Zhu W."/>
            <person name="Lu B."/>
            <person name="Sun W."/>
        </authorList>
    </citation>
    <scope>NUCLEOTIDE SEQUENCE [LARGE SCALE GENOMIC DNA]</scope>
    <source>
        <strain evidence="4 5">DSM 40847</strain>
    </source>
</reference>
<keyword evidence="3" id="KW-0804">Transcription</keyword>
<comment type="caution">
    <text evidence="4">The sequence shown here is derived from an EMBL/GenBank/DDBJ whole genome shotgun (WGS) entry which is preliminary data.</text>
</comment>
<dbReference type="InterPro" id="IPR051011">
    <property type="entry name" value="Metal_resp_trans_reg"/>
</dbReference>
<dbReference type="PANTHER" id="PTHR43132:SF8">
    <property type="entry name" value="HTH-TYPE TRANSCRIPTIONAL REGULATOR KMTR"/>
    <property type="match status" value="1"/>
</dbReference>
<dbReference type="InterPro" id="IPR036390">
    <property type="entry name" value="WH_DNA-bd_sf"/>
</dbReference>
<keyword evidence="1" id="KW-0805">Transcription regulation</keyword>
<evidence type="ECO:0000256" key="2">
    <source>
        <dbReference type="ARBA" id="ARBA00023125"/>
    </source>
</evidence>
<dbReference type="eggNOG" id="COG0640">
    <property type="taxonomic scope" value="Bacteria"/>
</dbReference>
<dbReference type="InterPro" id="IPR011991">
    <property type="entry name" value="ArsR-like_HTH"/>
</dbReference>
<dbReference type="SUPFAM" id="SSF46785">
    <property type="entry name" value="Winged helix' DNA-binding domain"/>
    <property type="match status" value="1"/>
</dbReference>
<organism evidence="4 5">
    <name type="scientific">Streptomyces mobaraensis (strain ATCC 29032 / DSM 40847 / JCM 4168 / NBRC 13819 / NCIMB 11159 / IPCR 16-22)</name>
    <dbReference type="NCBI Taxonomy" id="1223523"/>
    <lineage>
        <taxon>Bacteria</taxon>
        <taxon>Bacillati</taxon>
        <taxon>Actinomycetota</taxon>
        <taxon>Actinomycetes</taxon>
        <taxon>Kitasatosporales</taxon>
        <taxon>Streptomycetaceae</taxon>
        <taxon>Streptomyces</taxon>
    </lineage>
</organism>
<dbReference type="InterPro" id="IPR036388">
    <property type="entry name" value="WH-like_DNA-bd_sf"/>
</dbReference>
<protein>
    <submittedName>
        <fullName evidence="4">ArsR family transcriptional regulator</fullName>
    </submittedName>
</protein>
<dbReference type="PANTHER" id="PTHR43132">
    <property type="entry name" value="ARSENICAL RESISTANCE OPERON REPRESSOR ARSR-RELATED"/>
    <property type="match status" value="1"/>
</dbReference>
<dbReference type="EMBL" id="AORZ01000005">
    <property type="protein sequence ID" value="EMF01981.1"/>
    <property type="molecule type" value="Genomic_DNA"/>
</dbReference>
<evidence type="ECO:0000313" key="5">
    <source>
        <dbReference type="Proteomes" id="UP000011740"/>
    </source>
</evidence>
<evidence type="ECO:0000256" key="1">
    <source>
        <dbReference type="ARBA" id="ARBA00023015"/>
    </source>
</evidence>
<dbReference type="PATRIC" id="fig|1223523.3.peg.641"/>
<name>M3CDC0_STRM1</name>
<keyword evidence="2" id="KW-0238">DNA-binding</keyword>
<dbReference type="GO" id="GO:0003700">
    <property type="term" value="F:DNA-binding transcription factor activity"/>
    <property type="evidence" value="ECO:0007669"/>
    <property type="project" value="InterPro"/>
</dbReference>
<proteinExistence type="predicted"/>
<dbReference type="SMART" id="SM00418">
    <property type="entry name" value="HTH_ARSR"/>
    <property type="match status" value="1"/>
</dbReference>